<feature type="coiled-coil region" evidence="1">
    <location>
        <begin position="11"/>
        <end position="40"/>
    </location>
</feature>
<dbReference type="AlphaFoldDB" id="A0A8X6IFW6"/>
<keyword evidence="1" id="KW-0175">Coiled coil</keyword>
<comment type="caution">
    <text evidence="2">The sequence shown here is derived from an EMBL/GenBank/DDBJ whole genome shotgun (WGS) entry which is preliminary data.</text>
</comment>
<evidence type="ECO:0000313" key="2">
    <source>
        <dbReference type="EMBL" id="GFR03945.1"/>
    </source>
</evidence>
<dbReference type="EMBL" id="BMAO01025620">
    <property type="protein sequence ID" value="GFR03945.1"/>
    <property type="molecule type" value="Genomic_DNA"/>
</dbReference>
<reference evidence="2" key="1">
    <citation type="submission" date="2020-07" db="EMBL/GenBank/DDBJ databases">
        <title>Multicomponent nature underlies the extraordinary mechanical properties of spider dragline silk.</title>
        <authorList>
            <person name="Kono N."/>
            <person name="Nakamura H."/>
            <person name="Mori M."/>
            <person name="Yoshida Y."/>
            <person name="Ohtoshi R."/>
            <person name="Malay A.D."/>
            <person name="Moran D.A.P."/>
            <person name="Tomita M."/>
            <person name="Numata K."/>
            <person name="Arakawa K."/>
        </authorList>
    </citation>
    <scope>NUCLEOTIDE SEQUENCE</scope>
</reference>
<gene>
    <name evidence="2" type="ORF">TNCT_224031</name>
</gene>
<dbReference type="Proteomes" id="UP000887116">
    <property type="component" value="Unassembled WGS sequence"/>
</dbReference>
<keyword evidence="3" id="KW-1185">Reference proteome</keyword>
<proteinExistence type="predicted"/>
<accession>A0A8X6IFW6</accession>
<name>A0A8X6IFW6_TRICU</name>
<protein>
    <submittedName>
        <fullName evidence="2">Uncharacterized protein</fullName>
    </submittedName>
</protein>
<evidence type="ECO:0000256" key="1">
    <source>
        <dbReference type="SAM" id="Coils"/>
    </source>
</evidence>
<evidence type="ECO:0000313" key="3">
    <source>
        <dbReference type="Proteomes" id="UP000887116"/>
    </source>
</evidence>
<sequence>MFSNTIRRCLAPELESMRKRSSEQIEKLKINNQNENLKNKFHGRHAIKIPGRMSPPLSHPLLPAATRSRRNFDISLQELGDQVRTRPKHTSCLLLPSCVSLDYIDI</sequence>
<organism evidence="2 3">
    <name type="scientific">Trichonephila clavata</name>
    <name type="common">Joro spider</name>
    <name type="synonym">Nephila clavata</name>
    <dbReference type="NCBI Taxonomy" id="2740835"/>
    <lineage>
        <taxon>Eukaryota</taxon>
        <taxon>Metazoa</taxon>
        <taxon>Ecdysozoa</taxon>
        <taxon>Arthropoda</taxon>
        <taxon>Chelicerata</taxon>
        <taxon>Arachnida</taxon>
        <taxon>Araneae</taxon>
        <taxon>Araneomorphae</taxon>
        <taxon>Entelegynae</taxon>
        <taxon>Araneoidea</taxon>
        <taxon>Nephilidae</taxon>
        <taxon>Trichonephila</taxon>
    </lineage>
</organism>